<dbReference type="SUPFAM" id="SSF52047">
    <property type="entry name" value="RNI-like"/>
    <property type="match status" value="1"/>
</dbReference>
<keyword evidence="2" id="KW-1185">Reference proteome</keyword>
<dbReference type="OMA" id="NFFDECW"/>
<dbReference type="EMBL" id="JABSTR010000005">
    <property type="protein sequence ID" value="KAH9370880.1"/>
    <property type="molecule type" value="Genomic_DNA"/>
</dbReference>
<dbReference type="OrthoDB" id="120976at2759"/>
<dbReference type="AlphaFoldDB" id="A0A9J6G8L1"/>
<reference evidence="1 2" key="1">
    <citation type="journal article" date="2020" name="Cell">
        <title>Large-Scale Comparative Analyses of Tick Genomes Elucidate Their Genetic Diversity and Vector Capacities.</title>
        <authorList>
            <consortium name="Tick Genome and Microbiome Consortium (TIGMIC)"/>
            <person name="Jia N."/>
            <person name="Wang J."/>
            <person name="Shi W."/>
            <person name="Du L."/>
            <person name="Sun Y."/>
            <person name="Zhan W."/>
            <person name="Jiang J.F."/>
            <person name="Wang Q."/>
            <person name="Zhang B."/>
            <person name="Ji P."/>
            <person name="Bell-Sakyi L."/>
            <person name="Cui X.M."/>
            <person name="Yuan T.T."/>
            <person name="Jiang B.G."/>
            <person name="Yang W.F."/>
            <person name="Lam T.T."/>
            <person name="Chang Q.C."/>
            <person name="Ding S.J."/>
            <person name="Wang X.J."/>
            <person name="Zhu J.G."/>
            <person name="Ruan X.D."/>
            <person name="Zhao L."/>
            <person name="Wei J.T."/>
            <person name="Ye R.Z."/>
            <person name="Que T.C."/>
            <person name="Du C.H."/>
            <person name="Zhou Y.H."/>
            <person name="Cheng J.X."/>
            <person name="Dai P.F."/>
            <person name="Guo W.B."/>
            <person name="Han X.H."/>
            <person name="Huang E.J."/>
            <person name="Li L.F."/>
            <person name="Wei W."/>
            <person name="Gao Y.C."/>
            <person name="Liu J.Z."/>
            <person name="Shao H.Z."/>
            <person name="Wang X."/>
            <person name="Wang C.C."/>
            <person name="Yang T.C."/>
            <person name="Huo Q.B."/>
            <person name="Li W."/>
            <person name="Chen H.Y."/>
            <person name="Chen S.E."/>
            <person name="Zhou L.G."/>
            <person name="Ni X.B."/>
            <person name="Tian J.H."/>
            <person name="Sheng Y."/>
            <person name="Liu T."/>
            <person name="Pan Y.S."/>
            <person name="Xia L.Y."/>
            <person name="Li J."/>
            <person name="Zhao F."/>
            <person name="Cao W.C."/>
        </authorList>
    </citation>
    <scope>NUCLEOTIDE SEQUENCE [LARGE SCALE GENOMIC DNA]</scope>
    <source>
        <strain evidence="1">HaeL-2018</strain>
    </source>
</reference>
<protein>
    <recommendedName>
        <fullName evidence="3">Ran gtpase-activating protein</fullName>
    </recommendedName>
</protein>
<dbReference type="Proteomes" id="UP000821853">
    <property type="component" value="Chromosome 3"/>
</dbReference>
<sequence length="704" mass="79052">MEEDISNEGVFDYQDILPGSSIASLQVCTASDGRPCHLLDQITACNKLLEYIQCRLEETTPDELSLASQPTFEENTATEAEQREACALMLWILKRHRCVNSVKVSIHTDSEELCEHQKLIVRSLRMAPALKNLGITIRSHLISQIQSLSCISFLAQLETLDIVLNGLEIGPVLRPLFETSLALRSLELHVCSNSVPKGVDFWDALASCKALNSLKVFFVFLFQMPKDTFLPFFEYLEKTSTLTSVHVALSILTPSQWLKPVLSALHGNKRLVNVTLEGFVVNIEEALAIENFLTKNSEIRSLELIYCVSGNARQVPCYDTDEFGTLTPLILPWLSLLKSNRVLQNVRLNFRGFNPAECAAFLEGVAKNRHLRSVSIEDIQKYCCSLSRHARRNNKGGNGTMRQDKRPEILLNGCEKIRPVSLYISTPEELTWFVTAVLPSEFRLRITSFTFRLPLLDPTQESASAIAGFIAESKSLALLVMDFRCANNDSKKWQGLEIEKTILKAVHRNSSINDLLLYYLDCTDADAEELAYTISRSNTICNVRFDLGLNAGSVFLSHLFPRISCNYTILSAFMGNIPCLVGSPYHNLLNITARNQRLVARAAKFAAGSSSTPCAEAFELVSSNPALVNELCELASVDETEASRMIGQRLRYLQNVHNFMQISVVVKQRVRCHMNSSECLQLDDVDEYSWLSVRRYLLLADVRQ</sequence>
<comment type="caution">
    <text evidence="1">The sequence shown here is derived from an EMBL/GenBank/DDBJ whole genome shotgun (WGS) entry which is preliminary data.</text>
</comment>
<proteinExistence type="predicted"/>
<dbReference type="InterPro" id="IPR032675">
    <property type="entry name" value="LRR_dom_sf"/>
</dbReference>
<evidence type="ECO:0000313" key="2">
    <source>
        <dbReference type="Proteomes" id="UP000821853"/>
    </source>
</evidence>
<gene>
    <name evidence="1" type="ORF">HPB48_020715</name>
</gene>
<evidence type="ECO:0000313" key="1">
    <source>
        <dbReference type="EMBL" id="KAH9370880.1"/>
    </source>
</evidence>
<evidence type="ECO:0008006" key="3">
    <source>
        <dbReference type="Google" id="ProtNLM"/>
    </source>
</evidence>
<accession>A0A9J6G8L1</accession>
<name>A0A9J6G8L1_HAELO</name>
<dbReference type="Gene3D" id="3.80.10.10">
    <property type="entry name" value="Ribonuclease Inhibitor"/>
    <property type="match status" value="1"/>
</dbReference>
<dbReference type="VEuPathDB" id="VectorBase:HLOH_049823"/>
<organism evidence="1 2">
    <name type="scientific">Haemaphysalis longicornis</name>
    <name type="common">Bush tick</name>
    <dbReference type="NCBI Taxonomy" id="44386"/>
    <lineage>
        <taxon>Eukaryota</taxon>
        <taxon>Metazoa</taxon>
        <taxon>Ecdysozoa</taxon>
        <taxon>Arthropoda</taxon>
        <taxon>Chelicerata</taxon>
        <taxon>Arachnida</taxon>
        <taxon>Acari</taxon>
        <taxon>Parasitiformes</taxon>
        <taxon>Ixodida</taxon>
        <taxon>Ixodoidea</taxon>
        <taxon>Ixodidae</taxon>
        <taxon>Haemaphysalinae</taxon>
        <taxon>Haemaphysalis</taxon>
    </lineage>
</organism>